<dbReference type="SUPFAM" id="SSF54768">
    <property type="entry name" value="dsRNA-binding domain-like"/>
    <property type="match status" value="1"/>
</dbReference>
<comment type="cofactor">
    <cofactor evidence="9">
        <name>Mg(2+)</name>
        <dbReference type="ChEBI" id="CHEBI:18420"/>
    </cofactor>
</comment>
<dbReference type="EMBL" id="CP073041">
    <property type="protein sequence ID" value="UXE63788.1"/>
    <property type="molecule type" value="Genomic_DNA"/>
</dbReference>
<evidence type="ECO:0000256" key="9">
    <source>
        <dbReference type="HAMAP-Rule" id="MF_00104"/>
    </source>
</evidence>
<feature type="active site" evidence="9">
    <location>
        <position position="52"/>
    </location>
</feature>
<evidence type="ECO:0000256" key="6">
    <source>
        <dbReference type="ARBA" id="ARBA00022759"/>
    </source>
</evidence>
<evidence type="ECO:0000256" key="5">
    <source>
        <dbReference type="ARBA" id="ARBA00022722"/>
    </source>
</evidence>
<keyword evidence="9" id="KW-0699">rRNA-binding</keyword>
<dbReference type="AlphaFoldDB" id="A0A977L1H4"/>
<name>A0A977L1H4_9CYAN</name>
<keyword evidence="5 9" id="KW-0540">Nuclease</keyword>
<keyword evidence="9" id="KW-0819">tRNA processing</keyword>
<dbReference type="SMART" id="SM00358">
    <property type="entry name" value="DSRM"/>
    <property type="match status" value="1"/>
</dbReference>
<gene>
    <name evidence="9 12" type="primary">rnc</name>
    <name evidence="12" type="ORF">KA717_15175</name>
</gene>
<keyword evidence="4 9" id="KW-0507">mRNA processing</keyword>
<evidence type="ECO:0000256" key="1">
    <source>
        <dbReference type="ARBA" id="ARBA00000109"/>
    </source>
</evidence>
<dbReference type="InterPro" id="IPR014720">
    <property type="entry name" value="dsRBD_dom"/>
</dbReference>
<dbReference type="InterPro" id="IPR011907">
    <property type="entry name" value="RNase_III"/>
</dbReference>
<dbReference type="HAMAP" id="MF_00104">
    <property type="entry name" value="RNase_III"/>
    <property type="match status" value="1"/>
</dbReference>
<dbReference type="CDD" id="cd10845">
    <property type="entry name" value="DSRM_RNAse_III_family"/>
    <property type="match status" value="1"/>
</dbReference>
<dbReference type="GO" id="GO:0046872">
    <property type="term" value="F:metal ion binding"/>
    <property type="evidence" value="ECO:0007669"/>
    <property type="project" value="UniProtKB-KW"/>
</dbReference>
<evidence type="ECO:0000256" key="8">
    <source>
        <dbReference type="ARBA" id="ARBA00022884"/>
    </source>
</evidence>
<dbReference type="NCBIfam" id="TIGR02191">
    <property type="entry name" value="RNaseIII"/>
    <property type="match status" value="1"/>
</dbReference>
<sequence>MNITKSSQSPPLPLTLPTFTHEYLWLQALTHRSYANENPGTQHNERLEFLGDSILGFLVAEFLYEKYPRFREAELTRLRSQLVNEAQLAQFARTLGLGEILCLGKGADRNGERDNPALLSNTLEAIVGAYFLDSGLEAVRSFVQSLLVSALTKPRSPNSQPLRTALIDVKNQLQQWSLSQCGELPQYVLIAATGPDHAKEFTFEVSIQGKSYGQGKGHSKQDATKAAALETLKQLGIF</sequence>
<dbReference type="PROSITE" id="PS50142">
    <property type="entry name" value="RNASE_3_2"/>
    <property type="match status" value="1"/>
</dbReference>
<dbReference type="GO" id="GO:0010468">
    <property type="term" value="P:regulation of gene expression"/>
    <property type="evidence" value="ECO:0007669"/>
    <property type="project" value="TreeGrafter"/>
</dbReference>
<organism evidence="12">
    <name type="scientific">Woronichinia naegeliana WA131</name>
    <dbReference type="NCBI Taxonomy" id="2824559"/>
    <lineage>
        <taxon>Bacteria</taxon>
        <taxon>Bacillati</taxon>
        <taxon>Cyanobacteriota</taxon>
        <taxon>Cyanophyceae</taxon>
        <taxon>Synechococcales</taxon>
        <taxon>Coelosphaeriaceae</taxon>
        <taxon>Woronichinia</taxon>
    </lineage>
</organism>
<comment type="similarity">
    <text evidence="2">Belongs to the ribonuclease III family.</text>
</comment>
<evidence type="ECO:0000256" key="4">
    <source>
        <dbReference type="ARBA" id="ARBA00022664"/>
    </source>
</evidence>
<keyword evidence="9" id="KW-0460">Magnesium</keyword>
<dbReference type="PROSITE" id="PS00517">
    <property type="entry name" value="RNASE_3_1"/>
    <property type="match status" value="1"/>
</dbReference>
<dbReference type="Gene3D" id="1.10.1520.10">
    <property type="entry name" value="Ribonuclease III domain"/>
    <property type="match status" value="1"/>
</dbReference>
<evidence type="ECO:0000256" key="3">
    <source>
        <dbReference type="ARBA" id="ARBA00022552"/>
    </source>
</evidence>
<dbReference type="Proteomes" id="UP001065613">
    <property type="component" value="Chromosome"/>
</dbReference>
<accession>A0A977L1H4</accession>
<keyword evidence="3 9" id="KW-0698">rRNA processing</keyword>
<protein>
    <recommendedName>
        <fullName evidence="9">Ribonuclease 3</fullName>
        <ecNumber evidence="9">3.1.26.3</ecNumber>
    </recommendedName>
    <alternativeName>
        <fullName evidence="9">Ribonuclease III</fullName>
        <shortName evidence="9">RNase III</shortName>
    </alternativeName>
</protein>
<dbReference type="Pfam" id="PF14622">
    <property type="entry name" value="Ribonucleas_3_3"/>
    <property type="match status" value="1"/>
</dbReference>
<dbReference type="GO" id="GO:0003725">
    <property type="term" value="F:double-stranded RNA binding"/>
    <property type="evidence" value="ECO:0007669"/>
    <property type="project" value="TreeGrafter"/>
</dbReference>
<dbReference type="PANTHER" id="PTHR11207">
    <property type="entry name" value="RIBONUCLEASE III"/>
    <property type="match status" value="1"/>
</dbReference>
<dbReference type="PANTHER" id="PTHR11207:SF0">
    <property type="entry name" value="RIBONUCLEASE 3"/>
    <property type="match status" value="1"/>
</dbReference>
<dbReference type="GO" id="GO:0008033">
    <property type="term" value="P:tRNA processing"/>
    <property type="evidence" value="ECO:0007669"/>
    <property type="project" value="UniProtKB-KW"/>
</dbReference>
<feature type="active site" evidence="9">
    <location>
        <position position="124"/>
    </location>
</feature>
<dbReference type="GO" id="GO:0004525">
    <property type="term" value="F:ribonuclease III activity"/>
    <property type="evidence" value="ECO:0007669"/>
    <property type="project" value="UniProtKB-UniRule"/>
</dbReference>
<dbReference type="SUPFAM" id="SSF69065">
    <property type="entry name" value="RNase III domain-like"/>
    <property type="match status" value="1"/>
</dbReference>
<dbReference type="CDD" id="cd00593">
    <property type="entry name" value="RIBOc"/>
    <property type="match status" value="1"/>
</dbReference>
<feature type="binding site" evidence="9">
    <location>
        <position position="124"/>
    </location>
    <ligand>
        <name>Mg(2+)</name>
        <dbReference type="ChEBI" id="CHEBI:18420"/>
    </ligand>
</feature>
<evidence type="ECO:0000259" key="10">
    <source>
        <dbReference type="PROSITE" id="PS50137"/>
    </source>
</evidence>
<keyword evidence="6 9" id="KW-0255">Endonuclease</keyword>
<keyword evidence="7 9" id="KW-0378">Hydrolase</keyword>
<dbReference type="InterPro" id="IPR000999">
    <property type="entry name" value="RNase_III_dom"/>
</dbReference>
<comment type="catalytic activity">
    <reaction evidence="1 9">
        <text>Endonucleolytic cleavage to 5'-phosphomonoester.</text>
        <dbReference type="EC" id="3.1.26.3"/>
    </reaction>
</comment>
<evidence type="ECO:0000256" key="2">
    <source>
        <dbReference type="ARBA" id="ARBA00010183"/>
    </source>
</evidence>
<dbReference type="EC" id="3.1.26.3" evidence="9"/>
<dbReference type="KEGG" id="wna:KA717_15175"/>
<keyword evidence="9" id="KW-0963">Cytoplasm</keyword>
<dbReference type="InterPro" id="IPR036389">
    <property type="entry name" value="RNase_III_sf"/>
</dbReference>
<comment type="subunit">
    <text evidence="9">Homodimer.</text>
</comment>
<feature type="binding site" evidence="9">
    <location>
        <position position="121"/>
    </location>
    <ligand>
        <name>Mg(2+)</name>
        <dbReference type="ChEBI" id="CHEBI:18420"/>
    </ligand>
</feature>
<comment type="function">
    <text evidence="9">Digests double-stranded RNA. Involved in the processing of primary rRNA transcript to yield the immediate precursors to the large and small rRNAs (23S and 16S). Processes some mRNAs, and tRNAs when they are encoded in the rRNA operon. Processes pre-crRNA and tracrRNA of type II CRISPR loci if present in the organism.</text>
</comment>
<dbReference type="GO" id="GO:0006364">
    <property type="term" value="P:rRNA processing"/>
    <property type="evidence" value="ECO:0007669"/>
    <property type="project" value="UniProtKB-UniRule"/>
</dbReference>
<keyword evidence="9" id="KW-0479">Metal-binding</keyword>
<dbReference type="PROSITE" id="PS50137">
    <property type="entry name" value="DS_RBD"/>
    <property type="match status" value="1"/>
</dbReference>
<dbReference type="GO" id="GO:0006397">
    <property type="term" value="P:mRNA processing"/>
    <property type="evidence" value="ECO:0007669"/>
    <property type="project" value="UniProtKB-UniRule"/>
</dbReference>
<dbReference type="GO" id="GO:0019843">
    <property type="term" value="F:rRNA binding"/>
    <property type="evidence" value="ECO:0007669"/>
    <property type="project" value="UniProtKB-KW"/>
</dbReference>
<dbReference type="GO" id="GO:0005737">
    <property type="term" value="C:cytoplasm"/>
    <property type="evidence" value="ECO:0007669"/>
    <property type="project" value="UniProtKB-SubCell"/>
</dbReference>
<dbReference type="Pfam" id="PF00035">
    <property type="entry name" value="dsrm"/>
    <property type="match status" value="1"/>
</dbReference>
<evidence type="ECO:0000259" key="11">
    <source>
        <dbReference type="PROSITE" id="PS50142"/>
    </source>
</evidence>
<comment type="subcellular location">
    <subcellularLocation>
        <location evidence="9">Cytoplasm</location>
    </subcellularLocation>
</comment>
<dbReference type="FunFam" id="1.10.1520.10:FF:000001">
    <property type="entry name" value="Ribonuclease 3"/>
    <property type="match status" value="1"/>
</dbReference>
<evidence type="ECO:0000313" key="12">
    <source>
        <dbReference type="EMBL" id="UXE63788.1"/>
    </source>
</evidence>
<feature type="binding site" evidence="9">
    <location>
        <position position="48"/>
    </location>
    <ligand>
        <name>Mg(2+)</name>
        <dbReference type="ChEBI" id="CHEBI:18420"/>
    </ligand>
</feature>
<dbReference type="Gene3D" id="3.30.160.20">
    <property type="match status" value="1"/>
</dbReference>
<feature type="domain" description="RNase III" evidence="11">
    <location>
        <begin position="19"/>
        <end position="135"/>
    </location>
</feature>
<dbReference type="SMART" id="SM00535">
    <property type="entry name" value="RIBOc"/>
    <property type="match status" value="1"/>
</dbReference>
<evidence type="ECO:0000256" key="7">
    <source>
        <dbReference type="ARBA" id="ARBA00022801"/>
    </source>
</evidence>
<reference evidence="12" key="1">
    <citation type="submission" date="2021-04" db="EMBL/GenBank/DDBJ databases">
        <title>Genome sequence of Woronichinia naegeliana from Washington state freshwater lake bloom.</title>
        <authorList>
            <person name="Dreher T.W."/>
        </authorList>
    </citation>
    <scope>NUCLEOTIDE SEQUENCE</scope>
    <source>
        <strain evidence="12">WA131</strain>
    </source>
</reference>
<feature type="domain" description="DRBM" evidence="10">
    <location>
        <begin position="168"/>
        <end position="237"/>
    </location>
</feature>
<proteinExistence type="inferred from homology"/>
<keyword evidence="8 9" id="KW-0694">RNA-binding</keyword>